<dbReference type="SFLD" id="SFLDS00003">
    <property type="entry name" value="Haloacid_Dehalogenase"/>
    <property type="match status" value="1"/>
</dbReference>
<dbReference type="EMBL" id="VUMV01000002">
    <property type="protein sequence ID" value="MST81597.1"/>
    <property type="molecule type" value="Genomic_DNA"/>
</dbReference>
<dbReference type="RefSeq" id="WP_154457411.1">
    <property type="nucleotide sequence ID" value="NZ_VUMV01000002.1"/>
</dbReference>
<dbReference type="Pfam" id="PF00702">
    <property type="entry name" value="Hydrolase"/>
    <property type="match status" value="1"/>
</dbReference>
<organism evidence="1 2">
    <name type="scientific">Bilifractor porci</name>
    <dbReference type="NCBI Taxonomy" id="2606636"/>
    <lineage>
        <taxon>Bacteria</taxon>
        <taxon>Bacillati</taxon>
        <taxon>Bacillota</taxon>
        <taxon>Clostridia</taxon>
        <taxon>Lachnospirales</taxon>
        <taxon>Lachnospiraceae</taxon>
        <taxon>Bilifractor</taxon>
    </lineage>
</organism>
<evidence type="ECO:0000313" key="2">
    <source>
        <dbReference type="Proteomes" id="UP000466864"/>
    </source>
</evidence>
<comment type="caution">
    <text evidence="1">The sequence shown here is derived from an EMBL/GenBank/DDBJ whole genome shotgun (WGS) entry which is preliminary data.</text>
</comment>
<dbReference type="AlphaFoldDB" id="A0A7X2P7E5"/>
<dbReference type="InterPro" id="IPR036412">
    <property type="entry name" value="HAD-like_sf"/>
</dbReference>
<dbReference type="InterPro" id="IPR023198">
    <property type="entry name" value="PGP-like_dom2"/>
</dbReference>
<keyword evidence="2" id="KW-1185">Reference proteome</keyword>
<dbReference type="InterPro" id="IPR023214">
    <property type="entry name" value="HAD_sf"/>
</dbReference>
<dbReference type="SUPFAM" id="SSF56784">
    <property type="entry name" value="HAD-like"/>
    <property type="match status" value="1"/>
</dbReference>
<dbReference type="PRINTS" id="PR00413">
    <property type="entry name" value="HADHALOGNASE"/>
</dbReference>
<dbReference type="NCBIfam" id="TIGR01509">
    <property type="entry name" value="HAD-SF-IA-v3"/>
    <property type="match status" value="1"/>
</dbReference>
<dbReference type="CDD" id="cd07505">
    <property type="entry name" value="HAD_BPGM-like"/>
    <property type="match status" value="1"/>
</dbReference>
<proteinExistence type="predicted"/>
<dbReference type="Gene3D" id="1.10.150.240">
    <property type="entry name" value="Putative phosphatase, domain 2"/>
    <property type="match status" value="1"/>
</dbReference>
<dbReference type="Gene3D" id="3.40.50.1000">
    <property type="entry name" value="HAD superfamily/HAD-like"/>
    <property type="match status" value="1"/>
</dbReference>
<protein>
    <submittedName>
        <fullName evidence="1">HAD family phosphatase</fullName>
    </submittedName>
</protein>
<evidence type="ECO:0000313" key="1">
    <source>
        <dbReference type="EMBL" id="MST81597.1"/>
    </source>
</evidence>
<dbReference type="SFLD" id="SFLDG01129">
    <property type="entry name" value="C1.5:_HAD__Beta-PGM__Phosphata"/>
    <property type="match status" value="1"/>
</dbReference>
<gene>
    <name evidence="1" type="ORF">FYJ60_04640</name>
</gene>
<name>A0A7X2P7E5_9FIRM</name>
<reference evidence="1 2" key="1">
    <citation type="submission" date="2019-08" db="EMBL/GenBank/DDBJ databases">
        <title>In-depth cultivation of the pig gut microbiome towards novel bacterial diversity and tailored functional studies.</title>
        <authorList>
            <person name="Wylensek D."/>
            <person name="Hitch T.C.A."/>
            <person name="Clavel T."/>
        </authorList>
    </citation>
    <scope>NUCLEOTIDE SEQUENCE [LARGE SCALE GENOMIC DNA]</scope>
    <source>
        <strain evidence="1 2">Oil+RF-744-WCA-WT-13</strain>
    </source>
</reference>
<dbReference type="PANTHER" id="PTHR18901">
    <property type="entry name" value="2-DEOXYGLUCOSE-6-PHOSPHATE PHOSPHATASE 2"/>
    <property type="match status" value="1"/>
</dbReference>
<dbReference type="PANTHER" id="PTHR18901:SF38">
    <property type="entry name" value="PSEUDOURIDINE-5'-PHOSPHATASE"/>
    <property type="match status" value="1"/>
</dbReference>
<dbReference type="GO" id="GO:0016791">
    <property type="term" value="F:phosphatase activity"/>
    <property type="evidence" value="ECO:0007669"/>
    <property type="project" value="TreeGrafter"/>
</dbReference>
<dbReference type="InterPro" id="IPR006439">
    <property type="entry name" value="HAD-SF_hydro_IA"/>
</dbReference>
<accession>A0A7X2P7E5</accession>
<dbReference type="Proteomes" id="UP000466864">
    <property type="component" value="Unassembled WGS sequence"/>
</dbReference>
<sequence length="247" mass="28114">MSDEEKFYQSFCRREMFAETEAVPYLLERGVQAAVFDIDGTLLDSMPFWDFLGERYLRKRGELPEPGLRDILFPMTVEEGVHYLKTAYYLPDSEGAIRNGLYRIAEKFYREEAALKKGAEDFLHRLSGAGVPMVLCTTGEAEPEKAALSRLGVLDLFRDLLACGDFRLTKRTPDIYLLCAERLGTRPERTLVFEDAFQAIASAKRGGFLTAAVEDESDRKEREKIVRTADFYCPAGFSALYVRQEKP</sequence>